<evidence type="ECO:0000256" key="5">
    <source>
        <dbReference type="ARBA" id="ARBA00022999"/>
    </source>
</evidence>
<proteinExistence type="predicted"/>
<dbReference type="InterPro" id="IPR000980">
    <property type="entry name" value="SH2"/>
</dbReference>
<dbReference type="SUPFAM" id="SSF55550">
    <property type="entry name" value="SH2 domain"/>
    <property type="match status" value="1"/>
</dbReference>
<protein>
    <submittedName>
        <fullName evidence="11">Suppressor of cytokine signaling 3-like</fullName>
    </submittedName>
</protein>
<dbReference type="SMART" id="SM00969">
    <property type="entry name" value="SOCS_box"/>
    <property type="match status" value="1"/>
</dbReference>
<evidence type="ECO:0000313" key="10">
    <source>
        <dbReference type="Proteomes" id="UP000001554"/>
    </source>
</evidence>
<evidence type="ECO:0000259" key="8">
    <source>
        <dbReference type="PROSITE" id="PS50225"/>
    </source>
</evidence>
<dbReference type="GeneID" id="118419433"/>
<dbReference type="RefSeq" id="XP_035681693.1">
    <property type="nucleotide sequence ID" value="XM_035825800.1"/>
</dbReference>
<dbReference type="EMBL" id="GG666471">
    <property type="protein sequence ID" value="EEN67725.1"/>
    <property type="molecule type" value="Genomic_DNA"/>
</dbReference>
<dbReference type="GO" id="GO:0016567">
    <property type="term" value="P:protein ubiquitination"/>
    <property type="evidence" value="ECO:0007669"/>
    <property type="project" value="UniProtKB-UniPathway"/>
</dbReference>
<dbReference type="AlphaFoldDB" id="C3XWJ1"/>
<dbReference type="InterPro" id="IPR001496">
    <property type="entry name" value="SOCS_box"/>
</dbReference>
<evidence type="ECO:0000259" key="7">
    <source>
        <dbReference type="PROSITE" id="PS50001"/>
    </source>
</evidence>
<evidence type="ECO:0000256" key="1">
    <source>
        <dbReference type="ARBA" id="ARBA00004906"/>
    </source>
</evidence>
<dbReference type="InterPro" id="IPR036036">
    <property type="entry name" value="SOCS_box-like_dom_sf"/>
</dbReference>
<evidence type="ECO:0000313" key="11">
    <source>
        <dbReference type="RefSeq" id="XP_035681693.1"/>
    </source>
</evidence>
<dbReference type="FunFam" id="3.30.505.10:FF:000094">
    <property type="entry name" value="Cytokine-inducible SH2-containing protein"/>
    <property type="match status" value="1"/>
</dbReference>
<sequence length="181" mass="20453">MAQGLRERNSDIHILTGTLNMLEASGWYWASVSRYEAAALLSGKEEGTFLVRDSADPGHLFSLSLQTARGVLSARIVYTEHGTFRLDSIGKPCDSPHFDCVVKLLDFYMKESSGGTTKHRWVEPCGSPFPLKVSRPLRCKVCDLKHLCRRTIHAHTQKGQVDELYLPEALKTYLKAYPYRH</sequence>
<dbReference type="Pfam" id="PF00017">
    <property type="entry name" value="SH2"/>
    <property type="match status" value="1"/>
</dbReference>
<reference evidence="10" key="2">
    <citation type="journal article" date="2020" name="Nat. Ecol. Evol.">
        <title>Deeply conserved synteny resolves early events in vertebrate evolution.</title>
        <authorList>
            <person name="Simakov O."/>
            <person name="Marletaz F."/>
            <person name="Yue J.X."/>
            <person name="O'Connell B."/>
            <person name="Jenkins J."/>
            <person name="Brandt A."/>
            <person name="Calef R."/>
            <person name="Tung C.H."/>
            <person name="Huang T.K."/>
            <person name="Schmutz J."/>
            <person name="Satoh N."/>
            <person name="Yu J.K."/>
            <person name="Putnam N.H."/>
            <person name="Green R.E."/>
            <person name="Rokhsar D.S."/>
        </authorList>
    </citation>
    <scope>NUCLEOTIDE SEQUENCE [LARGE SCALE GENOMIC DNA]</scope>
    <source>
        <strain evidence="10">S238N-H82</strain>
    </source>
</reference>
<dbReference type="eggNOG" id="KOG4566">
    <property type="taxonomic scope" value="Eukaryota"/>
</dbReference>
<dbReference type="SMART" id="SM00252">
    <property type="entry name" value="SH2"/>
    <property type="match status" value="1"/>
</dbReference>
<reference evidence="11" key="3">
    <citation type="submission" date="2025-04" db="UniProtKB">
        <authorList>
            <consortium name="RefSeq"/>
        </authorList>
    </citation>
    <scope>IDENTIFICATION</scope>
    <source>
        <strain evidence="11">S238N-H82</strain>
        <tissue evidence="11">Testes</tissue>
    </source>
</reference>
<dbReference type="OMA" id="CDNRSFF"/>
<dbReference type="PANTHER" id="PTHR10155:SF16">
    <property type="entry name" value="SUPPRESSOR OF CYTOKINE SIGNALING 2"/>
    <property type="match status" value="1"/>
</dbReference>
<dbReference type="InParanoid" id="C3XWJ1"/>
<feature type="domain" description="SH2" evidence="7">
    <location>
        <begin position="27"/>
        <end position="125"/>
    </location>
</feature>
<keyword evidence="2" id="KW-0341">Growth regulation</keyword>
<dbReference type="GO" id="GO:0019221">
    <property type="term" value="P:cytokine-mediated signaling pathway"/>
    <property type="evidence" value="ECO:0000318"/>
    <property type="project" value="GO_Central"/>
</dbReference>
<evidence type="ECO:0000256" key="4">
    <source>
        <dbReference type="ARBA" id="ARBA00022786"/>
    </source>
</evidence>
<keyword evidence="5 6" id="KW-0727">SH2 domain</keyword>
<dbReference type="PROSITE" id="PS50001">
    <property type="entry name" value="SH2"/>
    <property type="match status" value="1"/>
</dbReference>
<dbReference type="Pfam" id="PF07525">
    <property type="entry name" value="SOCS_box"/>
    <property type="match status" value="1"/>
</dbReference>
<keyword evidence="3" id="KW-0734">Signal transduction inhibitor</keyword>
<evidence type="ECO:0000256" key="2">
    <source>
        <dbReference type="ARBA" id="ARBA00022604"/>
    </source>
</evidence>
<dbReference type="SUPFAM" id="SSF158235">
    <property type="entry name" value="SOCS box-like"/>
    <property type="match status" value="1"/>
</dbReference>
<keyword evidence="10" id="KW-1185">Reference proteome</keyword>
<evidence type="ECO:0000256" key="3">
    <source>
        <dbReference type="ARBA" id="ARBA00022700"/>
    </source>
</evidence>
<comment type="pathway">
    <text evidence="1">Protein modification; protein ubiquitination.</text>
</comment>
<dbReference type="OrthoDB" id="6426624at2759"/>
<dbReference type="PANTHER" id="PTHR10155">
    <property type="entry name" value="PHOSPHATIDYLINOSITOL 3-KINASE REGULATORY SUBUNIT"/>
    <property type="match status" value="1"/>
</dbReference>
<dbReference type="GO" id="GO:0046426">
    <property type="term" value="P:negative regulation of receptor signaling pathway via JAK-STAT"/>
    <property type="evidence" value="ECO:0000318"/>
    <property type="project" value="GO_Central"/>
</dbReference>
<keyword evidence="4" id="KW-0833">Ubl conjugation pathway</keyword>
<dbReference type="PROSITE" id="PS50225">
    <property type="entry name" value="SOCS"/>
    <property type="match status" value="1"/>
</dbReference>
<dbReference type="UniPathway" id="UPA00143"/>
<dbReference type="PRINTS" id="PR00401">
    <property type="entry name" value="SH2DOMAIN"/>
</dbReference>
<organism>
    <name type="scientific">Branchiostoma floridae</name>
    <name type="common">Florida lancelet</name>
    <name type="synonym">Amphioxus</name>
    <dbReference type="NCBI Taxonomy" id="7739"/>
    <lineage>
        <taxon>Eukaryota</taxon>
        <taxon>Metazoa</taxon>
        <taxon>Chordata</taxon>
        <taxon>Cephalochordata</taxon>
        <taxon>Leptocardii</taxon>
        <taxon>Amphioxiformes</taxon>
        <taxon>Branchiostomatidae</taxon>
        <taxon>Branchiostoma</taxon>
    </lineage>
</organism>
<reference evidence="9" key="1">
    <citation type="journal article" date="2008" name="Nature">
        <title>The amphioxus genome and the evolution of the chordate karyotype.</title>
        <authorList>
            <consortium name="US DOE Joint Genome Institute (JGI-PGF)"/>
            <person name="Putnam N.H."/>
            <person name="Butts T."/>
            <person name="Ferrier D.E.K."/>
            <person name="Furlong R.F."/>
            <person name="Hellsten U."/>
            <person name="Kawashima T."/>
            <person name="Robinson-Rechavi M."/>
            <person name="Shoguchi E."/>
            <person name="Terry A."/>
            <person name="Yu J.-K."/>
            <person name="Benito-Gutierrez E.L."/>
            <person name="Dubchak I."/>
            <person name="Garcia-Fernandez J."/>
            <person name="Gibson-Brown J.J."/>
            <person name="Grigoriev I.V."/>
            <person name="Horton A.C."/>
            <person name="de Jong P.J."/>
            <person name="Jurka J."/>
            <person name="Kapitonov V.V."/>
            <person name="Kohara Y."/>
            <person name="Kuroki Y."/>
            <person name="Lindquist E."/>
            <person name="Lucas S."/>
            <person name="Osoegawa K."/>
            <person name="Pennacchio L.A."/>
            <person name="Salamov A.A."/>
            <person name="Satou Y."/>
            <person name="Sauka-Spengler T."/>
            <person name="Schmutz J."/>
            <person name="Shin-I T."/>
            <person name="Toyoda A."/>
            <person name="Bronner-Fraser M."/>
            <person name="Fujiyama A."/>
            <person name="Holland L.Z."/>
            <person name="Holland P.W.H."/>
            <person name="Satoh N."/>
            <person name="Rokhsar D.S."/>
        </authorList>
    </citation>
    <scope>NUCLEOTIDE SEQUENCE [LARGE SCALE GENOMIC DNA]</scope>
    <source>
        <strain evidence="9">S238N-H82</strain>
        <tissue evidence="9">Testes</tissue>
    </source>
</reference>
<dbReference type="Proteomes" id="UP000001554">
    <property type="component" value="Chromosome 7"/>
</dbReference>
<feature type="domain" description="SOCS box" evidence="8">
    <location>
        <begin position="132"/>
        <end position="180"/>
    </location>
</feature>
<name>C3XWJ1_BRAFL</name>
<evidence type="ECO:0000256" key="6">
    <source>
        <dbReference type="PROSITE-ProRule" id="PRU00191"/>
    </source>
</evidence>
<dbReference type="STRING" id="7739.C3XWJ1"/>
<evidence type="ECO:0000313" key="9">
    <source>
        <dbReference type="EMBL" id="EEN67725.1"/>
    </source>
</evidence>
<accession>C3XWJ1</accession>
<dbReference type="KEGG" id="bfo:118419433"/>
<dbReference type="GO" id="GO:0005126">
    <property type="term" value="F:cytokine receptor binding"/>
    <property type="evidence" value="ECO:0000318"/>
    <property type="project" value="GO_Central"/>
</dbReference>
<dbReference type="Gene3D" id="3.30.505.10">
    <property type="entry name" value="SH2 domain"/>
    <property type="match status" value="1"/>
</dbReference>
<dbReference type="GO" id="GO:0035556">
    <property type="term" value="P:intracellular signal transduction"/>
    <property type="evidence" value="ECO:0007669"/>
    <property type="project" value="InterPro"/>
</dbReference>
<dbReference type="InterPro" id="IPR036860">
    <property type="entry name" value="SH2_dom_sf"/>
</dbReference>
<gene>
    <name evidence="11" type="primary">LOC118419433</name>
    <name evidence="9" type="ORF">BRAFLDRAFT_63594</name>
</gene>
<dbReference type="CDD" id="cd09923">
    <property type="entry name" value="SH2_SOCS_family"/>
    <property type="match status" value="1"/>
</dbReference>
<dbReference type="SMART" id="SM00253">
    <property type="entry name" value="SOCS"/>
    <property type="match status" value="1"/>
</dbReference>